<evidence type="ECO:0000313" key="3">
    <source>
        <dbReference type="Proteomes" id="UP000179243"/>
    </source>
</evidence>
<evidence type="ECO:0000256" key="1">
    <source>
        <dbReference type="SAM" id="SignalP"/>
    </source>
</evidence>
<accession>A0A1F7F7M0</accession>
<reference evidence="2 3" key="1">
    <citation type="journal article" date="2016" name="Nat. Commun.">
        <title>Thousands of microbial genomes shed light on interconnected biogeochemical processes in an aquifer system.</title>
        <authorList>
            <person name="Anantharaman K."/>
            <person name="Brown C.T."/>
            <person name="Hug L.A."/>
            <person name="Sharon I."/>
            <person name="Castelle C.J."/>
            <person name="Probst A.J."/>
            <person name="Thomas B.C."/>
            <person name="Singh A."/>
            <person name="Wilkins M.J."/>
            <person name="Karaoz U."/>
            <person name="Brodie E.L."/>
            <person name="Williams K.H."/>
            <person name="Hubbard S.S."/>
            <person name="Banfield J.F."/>
        </authorList>
    </citation>
    <scope>NUCLEOTIDE SEQUENCE [LARGE SCALE GENOMIC DNA]</scope>
</reference>
<name>A0A1F7F7M0_UNCRA</name>
<sequence length="117" mass="13434">MYVLCLIMLWLTVSVAALTPTDSMVINAMADSTSKYKIYKNPSIVNHSINGKYKHQVIFNKDGAYYFYLINLYSNAMMFHNFKYVFVDTLTLHDTSIVLGDLPLEYSIDSMLLIKSK</sequence>
<gene>
    <name evidence="2" type="ORF">A2519_11255</name>
</gene>
<feature type="chain" id="PRO_5009528495" evidence="1">
    <location>
        <begin position="17"/>
        <end position="117"/>
    </location>
</feature>
<proteinExistence type="predicted"/>
<dbReference type="AlphaFoldDB" id="A0A1F7F7M0"/>
<comment type="caution">
    <text evidence="2">The sequence shown here is derived from an EMBL/GenBank/DDBJ whole genome shotgun (WGS) entry which is preliminary data.</text>
</comment>
<evidence type="ECO:0000313" key="2">
    <source>
        <dbReference type="EMBL" id="OGK02631.1"/>
    </source>
</evidence>
<keyword evidence="1" id="KW-0732">Signal</keyword>
<dbReference type="Proteomes" id="UP000179243">
    <property type="component" value="Unassembled WGS sequence"/>
</dbReference>
<feature type="signal peptide" evidence="1">
    <location>
        <begin position="1"/>
        <end position="16"/>
    </location>
</feature>
<protein>
    <submittedName>
        <fullName evidence="2">Uncharacterized protein</fullName>
    </submittedName>
</protein>
<dbReference type="EMBL" id="MFYX01000104">
    <property type="protein sequence ID" value="OGK02631.1"/>
    <property type="molecule type" value="Genomic_DNA"/>
</dbReference>
<organism evidence="2 3">
    <name type="scientific">Candidatus Raymondbacteria bacterium RIFOXYD12_FULL_49_13</name>
    <dbReference type="NCBI Taxonomy" id="1817890"/>
    <lineage>
        <taxon>Bacteria</taxon>
        <taxon>Raymondiibacteriota</taxon>
    </lineage>
</organism>